<dbReference type="SUPFAM" id="SSF54373">
    <property type="entry name" value="FAD-linked reductases, C-terminal domain"/>
    <property type="match status" value="1"/>
</dbReference>
<dbReference type="AlphaFoldDB" id="A0A1M7MMR1"/>
<dbReference type="PANTHER" id="PTHR42784">
    <property type="entry name" value="PYRANOSE 2-OXIDASE"/>
    <property type="match status" value="1"/>
</dbReference>
<evidence type="ECO:0000256" key="5">
    <source>
        <dbReference type="ARBA" id="ARBA00023002"/>
    </source>
</evidence>
<comment type="cofactor">
    <cofactor evidence="1">
        <name>FAD</name>
        <dbReference type="ChEBI" id="CHEBI:57692"/>
    </cofactor>
</comment>
<feature type="domain" description="Glucose-methanol-choline oxidoreductase N-terminal" evidence="6">
    <location>
        <begin position="240"/>
        <end position="322"/>
    </location>
</feature>
<comment type="similarity">
    <text evidence="2">Belongs to the GMC oxidoreductase family.</text>
</comment>
<dbReference type="Gene3D" id="3.50.50.60">
    <property type="entry name" value="FAD/NAD(P)-binding domain"/>
    <property type="match status" value="2"/>
</dbReference>
<keyword evidence="4" id="KW-0274">FAD</keyword>
<dbReference type="InterPro" id="IPR003953">
    <property type="entry name" value="FAD-dep_OxRdtase_2_FAD-bd"/>
</dbReference>
<dbReference type="InterPro" id="IPR051473">
    <property type="entry name" value="P2Ox-like"/>
</dbReference>
<dbReference type="InterPro" id="IPR036188">
    <property type="entry name" value="FAD/NAD-bd_sf"/>
</dbReference>
<evidence type="ECO:0000256" key="1">
    <source>
        <dbReference type="ARBA" id="ARBA00001974"/>
    </source>
</evidence>
<evidence type="ECO:0000256" key="2">
    <source>
        <dbReference type="ARBA" id="ARBA00010790"/>
    </source>
</evidence>
<dbReference type="PANTHER" id="PTHR42784:SF1">
    <property type="entry name" value="PYRANOSE 2-OXIDASE"/>
    <property type="match status" value="1"/>
</dbReference>
<feature type="domain" description="Glucose-methanol-choline oxidoreductase C-terminal" evidence="8">
    <location>
        <begin position="453"/>
        <end position="508"/>
    </location>
</feature>
<reference evidence="9 10" key="1">
    <citation type="submission" date="2016-11" db="EMBL/GenBank/DDBJ databases">
        <authorList>
            <person name="Jaros S."/>
            <person name="Januszkiewicz K."/>
            <person name="Wedrychowicz H."/>
        </authorList>
    </citation>
    <scope>NUCLEOTIDE SEQUENCE [LARGE SCALE GENOMIC DNA]</scope>
    <source>
        <strain evidence="9 10">CGMCC 4.2025</strain>
    </source>
</reference>
<organism evidence="9 10">
    <name type="scientific">Actinacidiphila paucisporea</name>
    <dbReference type="NCBI Taxonomy" id="310782"/>
    <lineage>
        <taxon>Bacteria</taxon>
        <taxon>Bacillati</taxon>
        <taxon>Actinomycetota</taxon>
        <taxon>Actinomycetes</taxon>
        <taxon>Kitasatosporales</taxon>
        <taxon>Streptomycetaceae</taxon>
        <taxon>Actinacidiphila</taxon>
    </lineage>
</organism>
<keyword evidence="5" id="KW-0560">Oxidoreductase</keyword>
<evidence type="ECO:0000256" key="3">
    <source>
        <dbReference type="ARBA" id="ARBA00022630"/>
    </source>
</evidence>
<accession>A0A1M7MMR1</accession>
<evidence type="ECO:0000256" key="4">
    <source>
        <dbReference type="ARBA" id="ARBA00022827"/>
    </source>
</evidence>
<gene>
    <name evidence="9" type="ORF">SAMN05216499_11691</name>
</gene>
<dbReference type="GO" id="GO:0016614">
    <property type="term" value="F:oxidoreductase activity, acting on CH-OH group of donors"/>
    <property type="evidence" value="ECO:0007669"/>
    <property type="project" value="InterPro"/>
</dbReference>
<dbReference type="InterPro" id="IPR007867">
    <property type="entry name" value="GMC_OxRtase_C"/>
</dbReference>
<proteinExistence type="inferred from homology"/>
<protein>
    <submittedName>
        <fullName evidence="9">Choline dehydrogenase</fullName>
    </submittedName>
</protein>
<dbReference type="InterPro" id="IPR000172">
    <property type="entry name" value="GMC_OxRdtase_N"/>
</dbReference>
<dbReference type="Proteomes" id="UP000184111">
    <property type="component" value="Unassembled WGS sequence"/>
</dbReference>
<name>A0A1M7MMR1_9ACTN</name>
<evidence type="ECO:0000259" key="8">
    <source>
        <dbReference type="Pfam" id="PF05199"/>
    </source>
</evidence>
<dbReference type="GO" id="GO:0050660">
    <property type="term" value="F:flavin adenine dinucleotide binding"/>
    <property type="evidence" value="ECO:0007669"/>
    <property type="project" value="InterPro"/>
</dbReference>
<dbReference type="Pfam" id="PF00890">
    <property type="entry name" value="FAD_binding_2"/>
    <property type="match status" value="1"/>
</dbReference>
<dbReference type="EMBL" id="FRBI01000016">
    <property type="protein sequence ID" value="SHM91749.1"/>
    <property type="molecule type" value="Genomic_DNA"/>
</dbReference>
<evidence type="ECO:0000313" key="10">
    <source>
        <dbReference type="Proteomes" id="UP000184111"/>
    </source>
</evidence>
<dbReference type="STRING" id="310782.SAMN05216499_11691"/>
<dbReference type="Pfam" id="PF05199">
    <property type="entry name" value="GMC_oxred_C"/>
    <property type="match status" value="1"/>
</dbReference>
<dbReference type="SUPFAM" id="SSF51905">
    <property type="entry name" value="FAD/NAD(P)-binding domain"/>
    <property type="match status" value="1"/>
</dbReference>
<keyword evidence="10" id="KW-1185">Reference proteome</keyword>
<sequence length="524" mass="56529">MARDVTDVVTEPGPAYDAIVVGSGFAGSWAAKELAEAGFRTLVVEAGPVRRAEEVPDRAAPYAAGHHDERTWTRQPVQRTHFNFAPRGPHLFVDDLEQAYETPPGKPYTWIRGMQVGGRSLLWGGSALRLSPFELAAGEVDDCLLSWPIGYDDLAAVYGAVEDLVDLRGTAEGLAQLPDGRFRGKAPELTPAEVSFQHGYRRLNTRPIPVRFVSADQGEDRWPGFTMQATALARAEYTGRVTLRSDARVTSVTVDPENGRATGVRYVDVVSGSRHHARARVVFLCGGTIETARLMLNSHSPRHPDGLGNSSGWLGRGLMDHPLVTASGVLDGYPPMPTHPPAGRQSGLLVPPPQPATGDSRPFALWVSLQRGGSAPATGTIDAQGEMLPYWHNRVRLGDALDRWGVPVPIIECGYGPHEGRLYHAMRGEIERAASVAGLRLTSVGDTLTAPGRNVHDLGTARMGRSPADSVVDRDNRCWDAPNVFVADGACFPSGGWQNPTLTIMAIAARAGRFAAKLLHDKAY</sequence>
<evidence type="ECO:0000259" key="7">
    <source>
        <dbReference type="Pfam" id="PF00890"/>
    </source>
</evidence>
<keyword evidence="3" id="KW-0285">Flavoprotein</keyword>
<evidence type="ECO:0000313" key="9">
    <source>
        <dbReference type="EMBL" id="SHM91749.1"/>
    </source>
</evidence>
<dbReference type="Pfam" id="PF00732">
    <property type="entry name" value="GMC_oxred_N"/>
    <property type="match status" value="1"/>
</dbReference>
<feature type="domain" description="FAD-dependent oxidoreductase 2 FAD-binding" evidence="7">
    <location>
        <begin position="17"/>
        <end position="51"/>
    </location>
</feature>
<evidence type="ECO:0000259" key="6">
    <source>
        <dbReference type="Pfam" id="PF00732"/>
    </source>
</evidence>